<sequence>MDTEFEPSDFDWLTLDADEDVLWADTPHPYSLVPVLVVGIPLSLFVIGIPLVVGAYLSFKNTNYVVTSDALYKKTGVLSRNVQRIEFDKVQDTSYSQSFLGAQFGFGSVNISTAGGSGIEMSFQNVSEPQSLQTLVNERLKRRGGRDSESEGKAAVLDDILAELRAIREAVESGDGVSASATTPGDSPTDDASESVESSDFDFDQSVTDER</sequence>
<name>A0A0W1R4D3_9EURY</name>
<evidence type="ECO:0000313" key="4">
    <source>
        <dbReference type="EMBL" id="KTG08240.1"/>
    </source>
</evidence>
<proteinExistence type="predicted"/>
<dbReference type="AlphaFoldDB" id="A0A0W1R4D3"/>
<dbReference type="RefSeq" id="WP_058573702.1">
    <property type="nucleotide sequence ID" value="NZ_LOPV01000700.1"/>
</dbReference>
<evidence type="ECO:0000259" key="3">
    <source>
        <dbReference type="Pfam" id="PF03703"/>
    </source>
</evidence>
<dbReference type="OrthoDB" id="203544at2157"/>
<dbReference type="EMBL" id="LOPV01000700">
    <property type="protein sequence ID" value="KTG08240.1"/>
    <property type="molecule type" value="Genomic_DNA"/>
</dbReference>
<protein>
    <recommendedName>
        <fullName evidence="3">YdbS-like PH domain-containing protein</fullName>
    </recommendedName>
</protein>
<dbReference type="PANTHER" id="PTHR37938">
    <property type="entry name" value="BLL0215 PROTEIN"/>
    <property type="match status" value="1"/>
</dbReference>
<evidence type="ECO:0000256" key="1">
    <source>
        <dbReference type="SAM" id="MobiDB-lite"/>
    </source>
</evidence>
<evidence type="ECO:0000256" key="2">
    <source>
        <dbReference type="SAM" id="Phobius"/>
    </source>
</evidence>
<feature type="compositionally biased region" description="Acidic residues" evidence="1">
    <location>
        <begin position="188"/>
        <end position="203"/>
    </location>
</feature>
<comment type="caution">
    <text evidence="4">The sequence shown here is derived from an EMBL/GenBank/DDBJ whole genome shotgun (WGS) entry which is preliminary data.</text>
</comment>
<keyword evidence="2" id="KW-0472">Membrane</keyword>
<dbReference type="Pfam" id="PF03703">
    <property type="entry name" value="bPH_2"/>
    <property type="match status" value="1"/>
</dbReference>
<gene>
    <name evidence="4" type="ORF">AUR66_04135</name>
</gene>
<organism evidence="4 5">
    <name type="scientific">Haloferax profundi</name>
    <dbReference type="NCBI Taxonomy" id="1544718"/>
    <lineage>
        <taxon>Archaea</taxon>
        <taxon>Methanobacteriati</taxon>
        <taxon>Methanobacteriota</taxon>
        <taxon>Stenosarchaea group</taxon>
        <taxon>Halobacteria</taxon>
        <taxon>Halobacteriales</taxon>
        <taxon>Haloferacaceae</taxon>
        <taxon>Haloferax</taxon>
    </lineage>
</organism>
<keyword evidence="2" id="KW-0812">Transmembrane</keyword>
<keyword evidence="5" id="KW-1185">Reference proteome</keyword>
<feature type="region of interest" description="Disordered" evidence="1">
    <location>
        <begin position="171"/>
        <end position="211"/>
    </location>
</feature>
<keyword evidence="2" id="KW-1133">Transmembrane helix</keyword>
<dbReference type="Proteomes" id="UP000053157">
    <property type="component" value="Unassembled WGS sequence"/>
</dbReference>
<evidence type="ECO:0000313" key="5">
    <source>
        <dbReference type="Proteomes" id="UP000053157"/>
    </source>
</evidence>
<dbReference type="PANTHER" id="PTHR37938:SF1">
    <property type="entry name" value="BLL0215 PROTEIN"/>
    <property type="match status" value="1"/>
</dbReference>
<reference evidence="4 5" key="1">
    <citation type="submission" date="2015-12" db="EMBL/GenBank/DDBJ databases">
        <title>Haloferax profundi sp. nov. isolated from the Discovery deep brine-seawater interface in the Red Sea.</title>
        <authorList>
            <person name="Zhang G."/>
            <person name="Stingl U."/>
            <person name="Rashid M."/>
        </authorList>
    </citation>
    <scope>NUCLEOTIDE SEQUENCE [LARGE SCALE GENOMIC DNA]</scope>
    <source>
        <strain evidence="4 5">SB29</strain>
    </source>
</reference>
<feature type="transmembrane region" description="Helical" evidence="2">
    <location>
        <begin position="32"/>
        <end position="57"/>
    </location>
</feature>
<dbReference type="InterPro" id="IPR005182">
    <property type="entry name" value="YdbS-like_PH"/>
</dbReference>
<accession>A0A0W1R4D3</accession>
<feature type="domain" description="YdbS-like PH" evidence="3">
    <location>
        <begin position="60"/>
        <end position="134"/>
    </location>
</feature>